<organism evidence="1 2">
    <name type="scientific">[Clostridium] methylpentosum DSM 5476</name>
    <dbReference type="NCBI Taxonomy" id="537013"/>
    <lineage>
        <taxon>Bacteria</taxon>
        <taxon>Bacillati</taxon>
        <taxon>Bacillota</taxon>
        <taxon>Clostridia</taxon>
        <taxon>Eubacteriales</taxon>
        <taxon>Oscillospiraceae</taxon>
        <taxon>Oscillospiraceae incertae sedis</taxon>
    </lineage>
</organism>
<keyword evidence="2" id="KW-1185">Reference proteome</keyword>
<accession>C0EHW0</accession>
<dbReference type="HOGENOM" id="CLU_3214519_0_0_9"/>
<dbReference type="AlphaFoldDB" id="C0EHW0"/>
<reference evidence="1 2" key="1">
    <citation type="submission" date="2009-01" db="EMBL/GenBank/DDBJ databases">
        <authorList>
            <person name="Fulton L."/>
            <person name="Clifton S."/>
            <person name="Fulton B."/>
            <person name="Xu J."/>
            <person name="Minx P."/>
            <person name="Pepin K.H."/>
            <person name="Johnson M."/>
            <person name="Bhonagiri V."/>
            <person name="Nash W.E."/>
            <person name="Mardis E.R."/>
            <person name="Wilson R.K."/>
        </authorList>
    </citation>
    <scope>NUCLEOTIDE SEQUENCE [LARGE SCALE GENOMIC DNA]</scope>
    <source>
        <strain evidence="1 2">DSM 5476</strain>
    </source>
</reference>
<dbReference type="STRING" id="537013.CLOSTMETH_03455"/>
<proteinExistence type="predicted"/>
<sequence>MQKIFRTPGIHWFSLQAQARLTRAGENAAILLAIPPCQKICEKV</sequence>
<evidence type="ECO:0000313" key="2">
    <source>
        <dbReference type="Proteomes" id="UP000003340"/>
    </source>
</evidence>
<protein>
    <submittedName>
        <fullName evidence="1">Uncharacterized protein</fullName>
    </submittedName>
</protein>
<dbReference type="EMBL" id="ACEC01000122">
    <property type="protein sequence ID" value="EEG28932.1"/>
    <property type="molecule type" value="Genomic_DNA"/>
</dbReference>
<gene>
    <name evidence="1" type="ORF">CLOSTMETH_03455</name>
</gene>
<dbReference type="Proteomes" id="UP000003340">
    <property type="component" value="Unassembled WGS sequence"/>
</dbReference>
<comment type="caution">
    <text evidence="1">The sequence shown here is derived from an EMBL/GenBank/DDBJ whole genome shotgun (WGS) entry which is preliminary data.</text>
</comment>
<name>C0EHW0_9FIRM</name>
<reference evidence="1 2" key="2">
    <citation type="submission" date="2009-02" db="EMBL/GenBank/DDBJ databases">
        <title>Draft genome sequence of Clostridium methylpentosum (DSM 5476).</title>
        <authorList>
            <person name="Sudarsanam P."/>
            <person name="Ley R."/>
            <person name="Guruge J."/>
            <person name="Turnbaugh P.J."/>
            <person name="Mahowald M."/>
            <person name="Liep D."/>
            <person name="Gordon J."/>
        </authorList>
    </citation>
    <scope>NUCLEOTIDE SEQUENCE [LARGE SCALE GENOMIC DNA]</scope>
    <source>
        <strain evidence="1 2">DSM 5476</strain>
    </source>
</reference>
<evidence type="ECO:0000313" key="1">
    <source>
        <dbReference type="EMBL" id="EEG28932.1"/>
    </source>
</evidence>